<dbReference type="GO" id="GO:0016705">
    <property type="term" value="F:oxidoreductase activity, acting on paired donors, with incorporation or reduction of molecular oxygen"/>
    <property type="evidence" value="ECO:0007669"/>
    <property type="project" value="InterPro"/>
</dbReference>
<keyword evidence="7" id="KW-0503">Monooxygenase</keyword>
<keyword evidence="10" id="KW-1185">Reference proteome</keyword>
<evidence type="ECO:0000256" key="2">
    <source>
        <dbReference type="ARBA" id="ARBA00010617"/>
    </source>
</evidence>
<evidence type="ECO:0008006" key="11">
    <source>
        <dbReference type="Google" id="ProtNLM"/>
    </source>
</evidence>
<dbReference type="GeneID" id="27702382"/>
<dbReference type="PANTHER" id="PTHR24305">
    <property type="entry name" value="CYTOCHROME P450"/>
    <property type="match status" value="1"/>
</dbReference>
<dbReference type="PRINTS" id="PR00463">
    <property type="entry name" value="EP450I"/>
</dbReference>
<keyword evidence="8" id="KW-0812">Transmembrane</keyword>
<keyword evidence="6 7" id="KW-0349">Heme</keyword>
<dbReference type="Pfam" id="PF00067">
    <property type="entry name" value="p450"/>
    <property type="match status" value="1"/>
</dbReference>
<proteinExistence type="inferred from homology"/>
<feature type="binding site" description="axial binding residue" evidence="6">
    <location>
        <position position="507"/>
    </location>
    <ligand>
        <name>heme</name>
        <dbReference type="ChEBI" id="CHEBI:30413"/>
    </ligand>
    <ligandPart>
        <name>Fe</name>
        <dbReference type="ChEBI" id="CHEBI:18248"/>
    </ligandPart>
</feature>
<comment type="cofactor">
    <cofactor evidence="1 6">
        <name>heme</name>
        <dbReference type="ChEBI" id="CHEBI:30413"/>
    </cofactor>
</comment>
<dbReference type="HOGENOM" id="CLU_001570_14_0_1"/>
<dbReference type="Gene3D" id="1.10.630.10">
    <property type="entry name" value="Cytochrome P450"/>
    <property type="match status" value="1"/>
</dbReference>
<evidence type="ECO:0000256" key="3">
    <source>
        <dbReference type="ARBA" id="ARBA00022723"/>
    </source>
</evidence>
<evidence type="ECO:0000256" key="8">
    <source>
        <dbReference type="SAM" id="Phobius"/>
    </source>
</evidence>
<dbReference type="CDD" id="cd11060">
    <property type="entry name" value="CYP57A1-like"/>
    <property type="match status" value="1"/>
</dbReference>
<dbReference type="InterPro" id="IPR002401">
    <property type="entry name" value="Cyt_P450_E_grp-I"/>
</dbReference>
<dbReference type="OrthoDB" id="3934656at2759"/>
<organism evidence="9 10">
    <name type="scientific">Cladophialophora bantiana (strain ATCC 10958 / CBS 173.52 / CDC B-1940 / NIH 8579)</name>
    <name type="common">Xylohypha bantiana</name>
    <dbReference type="NCBI Taxonomy" id="1442370"/>
    <lineage>
        <taxon>Eukaryota</taxon>
        <taxon>Fungi</taxon>
        <taxon>Dikarya</taxon>
        <taxon>Ascomycota</taxon>
        <taxon>Pezizomycotina</taxon>
        <taxon>Eurotiomycetes</taxon>
        <taxon>Chaetothyriomycetidae</taxon>
        <taxon>Chaetothyriales</taxon>
        <taxon>Herpotrichiellaceae</taxon>
        <taxon>Cladophialophora</taxon>
    </lineage>
</organism>
<reference evidence="9" key="1">
    <citation type="submission" date="2015-01" db="EMBL/GenBank/DDBJ databases">
        <title>The Genome Sequence of Cladophialophora bantiana CBS 173.52.</title>
        <authorList>
            <consortium name="The Broad Institute Genomics Platform"/>
            <person name="Cuomo C."/>
            <person name="de Hoog S."/>
            <person name="Gorbushina A."/>
            <person name="Stielow B."/>
            <person name="Teixiera M."/>
            <person name="Abouelleil A."/>
            <person name="Chapman S.B."/>
            <person name="Priest M."/>
            <person name="Young S.K."/>
            <person name="Wortman J."/>
            <person name="Nusbaum C."/>
            <person name="Birren B."/>
        </authorList>
    </citation>
    <scope>NUCLEOTIDE SEQUENCE [LARGE SCALE GENOMIC DNA]</scope>
    <source>
        <strain evidence="9">CBS 173.52</strain>
    </source>
</reference>
<protein>
    <recommendedName>
        <fullName evidence="11">Cytochrome P450 monooxygenase</fullName>
    </recommendedName>
</protein>
<comment type="similarity">
    <text evidence="2 7">Belongs to the cytochrome P450 family.</text>
</comment>
<evidence type="ECO:0000313" key="9">
    <source>
        <dbReference type="EMBL" id="KIW90024.1"/>
    </source>
</evidence>
<evidence type="ECO:0000256" key="1">
    <source>
        <dbReference type="ARBA" id="ARBA00001971"/>
    </source>
</evidence>
<dbReference type="InterPro" id="IPR001128">
    <property type="entry name" value="Cyt_P450"/>
</dbReference>
<keyword evidence="4 7" id="KW-0560">Oxidoreductase</keyword>
<evidence type="ECO:0000256" key="5">
    <source>
        <dbReference type="ARBA" id="ARBA00023004"/>
    </source>
</evidence>
<dbReference type="RefSeq" id="XP_016616693.1">
    <property type="nucleotide sequence ID" value="XM_016767177.1"/>
</dbReference>
<dbReference type="InterPro" id="IPR050121">
    <property type="entry name" value="Cytochrome_P450_monoxygenase"/>
</dbReference>
<dbReference type="GO" id="GO:0004497">
    <property type="term" value="F:monooxygenase activity"/>
    <property type="evidence" value="ECO:0007669"/>
    <property type="project" value="UniProtKB-KW"/>
</dbReference>
<dbReference type="InterPro" id="IPR036396">
    <property type="entry name" value="Cyt_P450_sf"/>
</dbReference>
<dbReference type="SUPFAM" id="SSF48264">
    <property type="entry name" value="Cytochrome P450"/>
    <property type="match status" value="1"/>
</dbReference>
<gene>
    <name evidence="9" type="ORF">Z519_09454</name>
</gene>
<dbReference type="GO" id="GO:0005506">
    <property type="term" value="F:iron ion binding"/>
    <property type="evidence" value="ECO:0007669"/>
    <property type="project" value="InterPro"/>
</dbReference>
<dbReference type="GO" id="GO:0020037">
    <property type="term" value="F:heme binding"/>
    <property type="evidence" value="ECO:0007669"/>
    <property type="project" value="InterPro"/>
</dbReference>
<evidence type="ECO:0000256" key="7">
    <source>
        <dbReference type="RuleBase" id="RU000461"/>
    </source>
</evidence>
<name>A0A0D2HZP7_CLAB1</name>
<dbReference type="PANTHER" id="PTHR24305:SF166">
    <property type="entry name" value="CYTOCHROME P450 12A4, MITOCHONDRIAL-RELATED"/>
    <property type="match status" value="1"/>
</dbReference>
<feature type="transmembrane region" description="Helical" evidence="8">
    <location>
        <begin position="67"/>
        <end position="86"/>
    </location>
</feature>
<dbReference type="Proteomes" id="UP000053789">
    <property type="component" value="Unassembled WGS sequence"/>
</dbReference>
<evidence type="ECO:0000256" key="4">
    <source>
        <dbReference type="ARBA" id="ARBA00023002"/>
    </source>
</evidence>
<sequence>MDPRDPRLGADTTRRGDDCHHRKSLGILKAYQPLKEAMAKYTRDGDSKMRGKAASVAVQAVDFACQLSWVIPVAGVFICIFSFTIYQRWFSPLAKINGPFWASLSPFWKLLSFNNGNFHETILALHQKYGPIVRIAPNEVIISDRSAIREIYNTVQGRDFLKIIQSAFTAFRPTIFGQRDPYLHAQRKRIVSHGYSMNALQSMEKFVQERLQIFMAKMSGFAASGAEINLGKWCHFFAFDVIGELAFSEGFGMLETGVEDEHIRLINNQMEFGSTIGMMPSLIPYTKWTWLPIPWLQSLQAGRERLKELTRSRVERRQEKVSDRKDLLGRLIEAKDPVTGQMLDSIDLRTEAFSSIVAGSDSTSSALSYTFYHILGHPAVYEALTKELRTAFRERNYLTDETPPTYADFGKLPYLQAVIKESLRLTPPATINLPRYVPEGGRVVAGTFFPAKTIVGMSALPVHLDPETFGPDAHMFNPDRWIDGSGGISPEEMQRYWMPFGHGSRQCIGKNVAMMELVKLVGTLLLYFDVELVTTTSGGFGGNEKNVPLPEIPVSRSFFFARIRDPLVVRIRERGSQ</sequence>
<evidence type="ECO:0000256" key="6">
    <source>
        <dbReference type="PIRSR" id="PIRSR602401-1"/>
    </source>
</evidence>
<dbReference type="PRINTS" id="PR00385">
    <property type="entry name" value="P450"/>
</dbReference>
<dbReference type="PROSITE" id="PS00086">
    <property type="entry name" value="CYTOCHROME_P450"/>
    <property type="match status" value="1"/>
</dbReference>
<dbReference type="InterPro" id="IPR017972">
    <property type="entry name" value="Cyt_P450_CS"/>
</dbReference>
<keyword evidence="8" id="KW-0472">Membrane</keyword>
<dbReference type="EMBL" id="KN846994">
    <property type="protein sequence ID" value="KIW90024.1"/>
    <property type="molecule type" value="Genomic_DNA"/>
</dbReference>
<keyword evidence="5 6" id="KW-0408">Iron</keyword>
<accession>A0A0D2HZP7</accession>
<evidence type="ECO:0000313" key="10">
    <source>
        <dbReference type="Proteomes" id="UP000053789"/>
    </source>
</evidence>
<keyword evidence="8" id="KW-1133">Transmembrane helix</keyword>
<keyword evidence="3 6" id="KW-0479">Metal-binding</keyword>
<dbReference type="AlphaFoldDB" id="A0A0D2HZP7"/>